<dbReference type="EMBL" id="MN739890">
    <property type="protein sequence ID" value="QHT76161.1"/>
    <property type="molecule type" value="Genomic_DNA"/>
</dbReference>
<proteinExistence type="predicted"/>
<protein>
    <submittedName>
        <fullName evidence="1">Uncharacterized protein</fullName>
    </submittedName>
</protein>
<organism evidence="1">
    <name type="scientific">viral metagenome</name>
    <dbReference type="NCBI Taxonomy" id="1070528"/>
    <lineage>
        <taxon>unclassified sequences</taxon>
        <taxon>metagenomes</taxon>
        <taxon>organismal metagenomes</taxon>
    </lineage>
</organism>
<accession>A0A6C0H6F4</accession>
<dbReference type="AlphaFoldDB" id="A0A6C0H6F4"/>
<name>A0A6C0H6F4_9ZZZZ</name>
<evidence type="ECO:0000313" key="1">
    <source>
        <dbReference type="EMBL" id="QHT76161.1"/>
    </source>
</evidence>
<reference evidence="1" key="1">
    <citation type="journal article" date="2020" name="Nature">
        <title>Giant virus diversity and host interactions through global metagenomics.</title>
        <authorList>
            <person name="Schulz F."/>
            <person name="Roux S."/>
            <person name="Paez-Espino D."/>
            <person name="Jungbluth S."/>
            <person name="Walsh D.A."/>
            <person name="Denef V.J."/>
            <person name="McMahon K.D."/>
            <person name="Konstantinidis K.T."/>
            <person name="Eloe-Fadrosh E.A."/>
            <person name="Kyrpides N.C."/>
            <person name="Woyke T."/>
        </authorList>
    </citation>
    <scope>NUCLEOTIDE SEQUENCE</scope>
    <source>
        <strain evidence="1">GVMAG-M-3300023179-73</strain>
    </source>
</reference>
<sequence length="255" mass="28984">MGRGVNTKSVLQLRNGKKIVRNVSKVIKVSKVSKVSNVSNVSKSNSQCTGTSKQNLCTEQTIMMIRQALKKCLAKNSILLRAGCIDWCFPDSNFVKSLSPQSEKTWGTSVIGYTTNQWTTKLGETLLKETLEGLGESPRRIVKRQAGENGKHLIPDWETTNGLYECKARTYTTTGTAGEKVLGSPWKYSDCRELYNKPLYIVCMAYQQQEAEDDFKLFGSQSPIRQRLLEYYQREAGIQYIRFTDLLKRFTSKQY</sequence>